<sequence length="70" mass="7419">MVPDLLGTSAKPNGQFKESFLRSEYHLLRPPSPGSVENSGKQPGRCNPKSRGHGRGDSAMVAECGVGKIP</sequence>
<proteinExistence type="predicted"/>
<dbReference type="AlphaFoldDB" id="A0AAD8F1S8"/>
<accession>A0AAD8F1S8</accession>
<comment type="caution">
    <text evidence="2">The sequence shown here is derived from an EMBL/GenBank/DDBJ whole genome shotgun (WGS) entry which is preliminary data.</text>
</comment>
<organism evidence="2 3">
    <name type="scientific">Biomphalaria pfeifferi</name>
    <name type="common">Bloodfluke planorb</name>
    <name type="synonym">Freshwater snail</name>
    <dbReference type="NCBI Taxonomy" id="112525"/>
    <lineage>
        <taxon>Eukaryota</taxon>
        <taxon>Metazoa</taxon>
        <taxon>Spiralia</taxon>
        <taxon>Lophotrochozoa</taxon>
        <taxon>Mollusca</taxon>
        <taxon>Gastropoda</taxon>
        <taxon>Heterobranchia</taxon>
        <taxon>Euthyneura</taxon>
        <taxon>Panpulmonata</taxon>
        <taxon>Hygrophila</taxon>
        <taxon>Lymnaeoidea</taxon>
        <taxon>Planorbidae</taxon>
        <taxon>Biomphalaria</taxon>
    </lineage>
</organism>
<protein>
    <submittedName>
        <fullName evidence="2">Uncharacterized protein</fullName>
    </submittedName>
</protein>
<evidence type="ECO:0000256" key="1">
    <source>
        <dbReference type="SAM" id="MobiDB-lite"/>
    </source>
</evidence>
<keyword evidence="3" id="KW-1185">Reference proteome</keyword>
<dbReference type="EMBL" id="JASAOG010000136">
    <property type="protein sequence ID" value="KAK0048587.1"/>
    <property type="molecule type" value="Genomic_DNA"/>
</dbReference>
<dbReference type="Proteomes" id="UP001233172">
    <property type="component" value="Unassembled WGS sequence"/>
</dbReference>
<evidence type="ECO:0000313" key="2">
    <source>
        <dbReference type="EMBL" id="KAK0048587.1"/>
    </source>
</evidence>
<feature type="region of interest" description="Disordered" evidence="1">
    <location>
        <begin position="27"/>
        <end position="70"/>
    </location>
</feature>
<name>A0AAD8F1S8_BIOPF</name>
<reference evidence="2" key="1">
    <citation type="journal article" date="2023" name="PLoS Negl. Trop. Dis.">
        <title>A genome sequence for Biomphalaria pfeifferi, the major vector snail for the human-infecting parasite Schistosoma mansoni.</title>
        <authorList>
            <person name="Bu L."/>
            <person name="Lu L."/>
            <person name="Laidemitt M.R."/>
            <person name="Zhang S.M."/>
            <person name="Mutuku M."/>
            <person name="Mkoji G."/>
            <person name="Steinauer M."/>
            <person name="Loker E.S."/>
        </authorList>
    </citation>
    <scope>NUCLEOTIDE SEQUENCE</scope>
    <source>
        <strain evidence="2">KasaAsao</strain>
    </source>
</reference>
<reference evidence="2" key="2">
    <citation type="submission" date="2023-04" db="EMBL/GenBank/DDBJ databases">
        <authorList>
            <person name="Bu L."/>
            <person name="Lu L."/>
            <person name="Laidemitt M.R."/>
            <person name="Zhang S.M."/>
            <person name="Mutuku M."/>
            <person name="Mkoji G."/>
            <person name="Steinauer M."/>
            <person name="Loker E.S."/>
        </authorList>
    </citation>
    <scope>NUCLEOTIDE SEQUENCE</scope>
    <source>
        <strain evidence="2">KasaAsao</strain>
        <tissue evidence="2">Whole Snail</tissue>
    </source>
</reference>
<gene>
    <name evidence="2" type="ORF">Bpfe_022030</name>
</gene>
<evidence type="ECO:0000313" key="3">
    <source>
        <dbReference type="Proteomes" id="UP001233172"/>
    </source>
</evidence>